<dbReference type="Pfam" id="PF06271">
    <property type="entry name" value="RDD"/>
    <property type="match status" value="1"/>
</dbReference>
<organism evidence="8 9">
    <name type="scientific">Kribbella orskensis</name>
    <dbReference type="NCBI Taxonomy" id="2512216"/>
    <lineage>
        <taxon>Bacteria</taxon>
        <taxon>Bacillati</taxon>
        <taxon>Actinomycetota</taxon>
        <taxon>Actinomycetes</taxon>
        <taxon>Propionibacteriales</taxon>
        <taxon>Kribbellaceae</taxon>
        <taxon>Kribbella</taxon>
    </lineage>
</organism>
<evidence type="ECO:0000256" key="2">
    <source>
        <dbReference type="ARBA" id="ARBA00022475"/>
    </source>
</evidence>
<keyword evidence="2" id="KW-1003">Cell membrane</keyword>
<keyword evidence="3 6" id="KW-0812">Transmembrane</keyword>
<feature type="domain" description="RDD" evidence="7">
    <location>
        <begin position="49"/>
        <end position="166"/>
    </location>
</feature>
<feature type="transmembrane region" description="Helical" evidence="6">
    <location>
        <begin position="87"/>
        <end position="108"/>
    </location>
</feature>
<gene>
    <name evidence="8" type="ORF">EV644_102638</name>
</gene>
<protein>
    <submittedName>
        <fullName evidence="8">RDD family membrane protein YckC</fullName>
    </submittedName>
</protein>
<evidence type="ECO:0000256" key="4">
    <source>
        <dbReference type="ARBA" id="ARBA00022989"/>
    </source>
</evidence>
<dbReference type="InterPro" id="IPR010432">
    <property type="entry name" value="RDD"/>
</dbReference>
<reference evidence="8 9" key="1">
    <citation type="journal article" date="2015" name="Stand. Genomic Sci.">
        <title>Genomic Encyclopedia of Bacterial and Archaeal Type Strains, Phase III: the genomes of soil and plant-associated and newly described type strains.</title>
        <authorList>
            <person name="Whitman W.B."/>
            <person name="Woyke T."/>
            <person name="Klenk H.P."/>
            <person name="Zhou Y."/>
            <person name="Lilburn T.G."/>
            <person name="Beck B.J."/>
            <person name="De Vos P."/>
            <person name="Vandamme P."/>
            <person name="Eisen J.A."/>
            <person name="Garrity G."/>
            <person name="Hugenholtz P."/>
            <person name="Kyrpides N.C."/>
        </authorList>
    </citation>
    <scope>NUCLEOTIDE SEQUENCE [LARGE SCALE GENOMIC DNA]</scope>
    <source>
        <strain evidence="8 9">VKM Ac-2538</strain>
    </source>
</reference>
<evidence type="ECO:0000313" key="8">
    <source>
        <dbReference type="EMBL" id="TCO29917.1"/>
    </source>
</evidence>
<sequence length="172" mass="17771">MGGQGSEIPGRLGSLVIMASSAQSGAGPTDDFRYPGNRLGLPEAGPRSVAGWGRRIVALFVDWLIAGLIASAIVSKPLWGGGNDLSTAQLVTFFAMTAILTGLGGATIGHRLLGLRVIPTTKQGGTGYAAQVGLLGGAIRALLICLVIPAVIYDRDRRGLHDKAANTVVVRR</sequence>
<evidence type="ECO:0000259" key="7">
    <source>
        <dbReference type="Pfam" id="PF06271"/>
    </source>
</evidence>
<evidence type="ECO:0000256" key="6">
    <source>
        <dbReference type="SAM" id="Phobius"/>
    </source>
</evidence>
<dbReference type="PIRSF" id="PIRSF021697">
    <property type="entry name" value="UCP021697"/>
    <property type="match status" value="1"/>
</dbReference>
<feature type="transmembrane region" description="Helical" evidence="6">
    <location>
        <begin position="56"/>
        <end position="75"/>
    </location>
</feature>
<feature type="transmembrane region" description="Helical" evidence="6">
    <location>
        <begin position="128"/>
        <end position="153"/>
    </location>
</feature>
<dbReference type="InterPro" id="IPR016795">
    <property type="entry name" value="UCP021697"/>
</dbReference>
<keyword evidence="4 6" id="KW-1133">Transmembrane helix</keyword>
<comment type="subcellular location">
    <subcellularLocation>
        <location evidence="1">Cell membrane</location>
        <topology evidence="1">Multi-pass membrane protein</topology>
    </subcellularLocation>
</comment>
<dbReference type="InterPro" id="IPR051791">
    <property type="entry name" value="Pra-immunoreactive"/>
</dbReference>
<dbReference type="PANTHER" id="PTHR36115:SF6">
    <property type="entry name" value="PROLINE-RICH ANTIGEN HOMOLOG"/>
    <property type="match status" value="1"/>
</dbReference>
<dbReference type="PANTHER" id="PTHR36115">
    <property type="entry name" value="PROLINE-RICH ANTIGEN HOMOLOG-RELATED"/>
    <property type="match status" value="1"/>
</dbReference>
<evidence type="ECO:0000256" key="3">
    <source>
        <dbReference type="ARBA" id="ARBA00022692"/>
    </source>
</evidence>
<evidence type="ECO:0000313" key="9">
    <source>
        <dbReference type="Proteomes" id="UP000295818"/>
    </source>
</evidence>
<proteinExistence type="predicted"/>
<keyword evidence="9" id="KW-1185">Reference proteome</keyword>
<evidence type="ECO:0000256" key="1">
    <source>
        <dbReference type="ARBA" id="ARBA00004651"/>
    </source>
</evidence>
<comment type="caution">
    <text evidence="8">The sequence shown here is derived from an EMBL/GenBank/DDBJ whole genome shotgun (WGS) entry which is preliminary data.</text>
</comment>
<keyword evidence="5 6" id="KW-0472">Membrane</keyword>
<accession>A0ABY2BSP1</accession>
<dbReference type="Proteomes" id="UP000295818">
    <property type="component" value="Unassembled WGS sequence"/>
</dbReference>
<dbReference type="EMBL" id="SLWM01000002">
    <property type="protein sequence ID" value="TCO29917.1"/>
    <property type="molecule type" value="Genomic_DNA"/>
</dbReference>
<name>A0ABY2BSP1_9ACTN</name>
<evidence type="ECO:0000256" key="5">
    <source>
        <dbReference type="ARBA" id="ARBA00023136"/>
    </source>
</evidence>